<comment type="caution">
    <text evidence="2">The sequence shown here is derived from an EMBL/GenBank/DDBJ whole genome shotgun (WGS) entry which is preliminary data.</text>
</comment>
<dbReference type="AlphaFoldDB" id="A0AAV7MRK2"/>
<evidence type="ECO:0000313" key="2">
    <source>
        <dbReference type="EMBL" id="KAJ1105952.1"/>
    </source>
</evidence>
<evidence type="ECO:0000256" key="1">
    <source>
        <dbReference type="SAM" id="MobiDB-lite"/>
    </source>
</evidence>
<keyword evidence="3" id="KW-1185">Reference proteome</keyword>
<gene>
    <name evidence="2" type="ORF">NDU88_003355</name>
</gene>
<feature type="region of interest" description="Disordered" evidence="1">
    <location>
        <begin position="92"/>
        <end position="134"/>
    </location>
</feature>
<dbReference type="EMBL" id="JANPWB010000013">
    <property type="protein sequence ID" value="KAJ1105952.1"/>
    <property type="molecule type" value="Genomic_DNA"/>
</dbReference>
<evidence type="ECO:0000313" key="3">
    <source>
        <dbReference type="Proteomes" id="UP001066276"/>
    </source>
</evidence>
<feature type="region of interest" description="Disordered" evidence="1">
    <location>
        <begin position="47"/>
        <end position="71"/>
    </location>
</feature>
<dbReference type="Proteomes" id="UP001066276">
    <property type="component" value="Chromosome 9"/>
</dbReference>
<feature type="region of interest" description="Disordered" evidence="1">
    <location>
        <begin position="1"/>
        <end position="32"/>
    </location>
</feature>
<name>A0AAV7MRK2_PLEWA</name>
<protein>
    <submittedName>
        <fullName evidence="2">Uncharacterized protein</fullName>
    </submittedName>
</protein>
<accession>A0AAV7MRK2</accession>
<proteinExistence type="predicted"/>
<reference evidence="2" key="1">
    <citation type="journal article" date="2022" name="bioRxiv">
        <title>Sequencing and chromosome-scale assembly of the giantPleurodeles waltlgenome.</title>
        <authorList>
            <person name="Brown T."/>
            <person name="Elewa A."/>
            <person name="Iarovenko S."/>
            <person name="Subramanian E."/>
            <person name="Araus A.J."/>
            <person name="Petzold A."/>
            <person name="Susuki M."/>
            <person name="Suzuki K.-i.T."/>
            <person name="Hayashi T."/>
            <person name="Toyoda A."/>
            <person name="Oliveira C."/>
            <person name="Osipova E."/>
            <person name="Leigh N.D."/>
            <person name="Simon A."/>
            <person name="Yun M.H."/>
        </authorList>
    </citation>
    <scope>NUCLEOTIDE SEQUENCE</scope>
    <source>
        <strain evidence="2">20211129_DDA</strain>
        <tissue evidence="2">Liver</tissue>
    </source>
</reference>
<sequence length="134" mass="13716">MLESEEEAGGPNLGRKAAVGRRKGPAAWGRSHGLEAAAWAERAAVRPRAEESAKTLGGVPGAGAAPTGEQVSCAGWTRDSVAGTLRAVARDLSSRGGVGRRVERKLDAPAPGPGSCWCPPPPEVAESADELWAP</sequence>
<organism evidence="2 3">
    <name type="scientific">Pleurodeles waltl</name>
    <name type="common">Iberian ribbed newt</name>
    <dbReference type="NCBI Taxonomy" id="8319"/>
    <lineage>
        <taxon>Eukaryota</taxon>
        <taxon>Metazoa</taxon>
        <taxon>Chordata</taxon>
        <taxon>Craniata</taxon>
        <taxon>Vertebrata</taxon>
        <taxon>Euteleostomi</taxon>
        <taxon>Amphibia</taxon>
        <taxon>Batrachia</taxon>
        <taxon>Caudata</taxon>
        <taxon>Salamandroidea</taxon>
        <taxon>Salamandridae</taxon>
        <taxon>Pleurodelinae</taxon>
        <taxon>Pleurodeles</taxon>
    </lineage>
</organism>